<dbReference type="InterPro" id="IPR029066">
    <property type="entry name" value="PLP-binding_barrel"/>
</dbReference>
<evidence type="ECO:0000313" key="4">
    <source>
        <dbReference type="EMBL" id="MFC5402778.1"/>
    </source>
</evidence>
<feature type="domain" description="D-serine dehydratase-like" evidence="3">
    <location>
        <begin position="255"/>
        <end position="350"/>
    </location>
</feature>
<name>A0ABW0HP14_9BACL</name>
<dbReference type="PANTHER" id="PTHR28004:SF2">
    <property type="entry name" value="D-SERINE DEHYDRATASE"/>
    <property type="match status" value="1"/>
</dbReference>
<dbReference type="SMART" id="SM01119">
    <property type="entry name" value="D-ser_dehydrat"/>
    <property type="match status" value="1"/>
</dbReference>
<evidence type="ECO:0000313" key="5">
    <source>
        <dbReference type="Proteomes" id="UP001596113"/>
    </source>
</evidence>
<dbReference type="InterPro" id="IPR042208">
    <property type="entry name" value="D-ser_dehydrat-like_sf"/>
</dbReference>
<evidence type="ECO:0000256" key="2">
    <source>
        <dbReference type="ARBA" id="ARBA00023239"/>
    </source>
</evidence>
<dbReference type="PANTHER" id="PTHR28004">
    <property type="entry name" value="ZGC:162816-RELATED"/>
    <property type="match status" value="1"/>
</dbReference>
<dbReference type="Gene3D" id="3.20.20.10">
    <property type="entry name" value="Alanine racemase"/>
    <property type="match status" value="1"/>
</dbReference>
<evidence type="ECO:0000256" key="1">
    <source>
        <dbReference type="ARBA" id="ARBA00005323"/>
    </source>
</evidence>
<keyword evidence="2" id="KW-0456">Lyase</keyword>
<proteinExistence type="inferred from homology"/>
<gene>
    <name evidence="4" type="ORF">ACFPOF_08495</name>
</gene>
<evidence type="ECO:0000259" key="3">
    <source>
        <dbReference type="SMART" id="SM01119"/>
    </source>
</evidence>
<comment type="caution">
    <text evidence="4">The sequence shown here is derived from an EMBL/GenBank/DDBJ whole genome shotgun (WGS) entry which is preliminary data.</text>
</comment>
<dbReference type="EMBL" id="JBHSMI010000015">
    <property type="protein sequence ID" value="MFC5402778.1"/>
    <property type="molecule type" value="Genomic_DNA"/>
</dbReference>
<protein>
    <submittedName>
        <fullName evidence="4">Alanine racemase</fullName>
        <ecNumber evidence="4">5.1.1.1</ecNumber>
    </submittedName>
</protein>
<dbReference type="Pfam" id="PF01168">
    <property type="entry name" value="Ala_racemase_N"/>
    <property type="match status" value="1"/>
</dbReference>
<dbReference type="RefSeq" id="WP_378131550.1">
    <property type="nucleotide sequence ID" value="NZ_JBHSMI010000015.1"/>
</dbReference>
<dbReference type="Pfam" id="PF14031">
    <property type="entry name" value="D-ser_dehydrat"/>
    <property type="match status" value="1"/>
</dbReference>
<keyword evidence="4" id="KW-0413">Isomerase</keyword>
<organism evidence="4 5">
    <name type="scientific">Cohnella soli</name>
    <dbReference type="NCBI Taxonomy" id="425005"/>
    <lineage>
        <taxon>Bacteria</taxon>
        <taxon>Bacillati</taxon>
        <taxon>Bacillota</taxon>
        <taxon>Bacilli</taxon>
        <taxon>Bacillales</taxon>
        <taxon>Paenibacillaceae</taxon>
        <taxon>Cohnella</taxon>
    </lineage>
</organism>
<accession>A0ABW0HP14</accession>
<dbReference type="GO" id="GO:0008784">
    <property type="term" value="F:alanine racemase activity"/>
    <property type="evidence" value="ECO:0007669"/>
    <property type="project" value="UniProtKB-EC"/>
</dbReference>
<dbReference type="EC" id="5.1.1.1" evidence="4"/>
<reference evidence="5" key="1">
    <citation type="journal article" date="2019" name="Int. J. Syst. Evol. Microbiol.">
        <title>The Global Catalogue of Microorganisms (GCM) 10K type strain sequencing project: providing services to taxonomists for standard genome sequencing and annotation.</title>
        <authorList>
            <consortium name="The Broad Institute Genomics Platform"/>
            <consortium name="The Broad Institute Genome Sequencing Center for Infectious Disease"/>
            <person name="Wu L."/>
            <person name="Ma J."/>
        </authorList>
    </citation>
    <scope>NUCLEOTIDE SEQUENCE [LARGE SCALE GENOMIC DNA]</scope>
    <source>
        <strain evidence="5">CGMCC 1.18575</strain>
    </source>
</reference>
<dbReference type="SUPFAM" id="SSF51419">
    <property type="entry name" value="PLP-binding barrel"/>
    <property type="match status" value="1"/>
</dbReference>
<sequence>MARTELLDTPFVIIDLDKTERNVARMQRIATEAGVSLRPHAKTHKMPQFAQMQINAGAVGVTVAKLGEAEAMVAGGIRDILIAYPIVGQAKLERLSALAGQSSLVVAVDSEEAARGISDAVFRAGVSVGMLVEVDCGFCRVGVPTGEPALELARIVAGLPGVRFEGVLTFAGQSYDADSEDALRRIGEEEGRIAAETARLLETNGLPAKRVSCGSTPSSPYAARVPGVTEVRPGTYIFGDLMQVGIGAHKLDDCALTVKVTIVSRPGPGRAVVDAGTKVFTSDGGDSRIGTGRGYVLGHPGIRVAWLTEEHGMLELSAEDETLRVGDTLEIVPVHCCAVVNMVDEVAVVRGNEVVAVWPVAGRGKSK</sequence>
<dbReference type="Gene3D" id="2.40.37.20">
    <property type="entry name" value="D-serine dehydratase-like domain"/>
    <property type="match status" value="1"/>
</dbReference>
<comment type="similarity">
    <text evidence="1">Belongs to the DSD1 family.</text>
</comment>
<dbReference type="InterPro" id="IPR001608">
    <property type="entry name" value="Ala_racemase_N"/>
</dbReference>
<dbReference type="InterPro" id="IPR026956">
    <property type="entry name" value="D-ser_dehydrat-like_dom"/>
</dbReference>
<dbReference type="Proteomes" id="UP001596113">
    <property type="component" value="Unassembled WGS sequence"/>
</dbReference>
<keyword evidence="5" id="KW-1185">Reference proteome</keyword>
<dbReference type="InterPro" id="IPR051466">
    <property type="entry name" value="D-amino_acid_metab_enzyme"/>
</dbReference>